<reference evidence="1" key="1">
    <citation type="submission" date="2007-04" db="EMBL/GenBank/DDBJ databases">
        <title>Annotation of Pediculus humanus corporis strain USDA.</title>
        <authorList>
            <person name="Kirkness E."/>
            <person name="Hannick L."/>
            <person name="Hass B."/>
            <person name="Bruggner R."/>
            <person name="Lawson D."/>
            <person name="Bidwell S."/>
            <person name="Joardar V."/>
            <person name="Caler E."/>
            <person name="Walenz B."/>
            <person name="Inman J."/>
            <person name="Schobel S."/>
            <person name="Galinsky K."/>
            <person name="Amedeo P."/>
            <person name="Strausberg R."/>
        </authorList>
    </citation>
    <scope>NUCLEOTIDE SEQUENCE</scope>
    <source>
        <strain evidence="1">USDA</strain>
    </source>
</reference>
<protein>
    <submittedName>
        <fullName evidence="1 2">Uncharacterized protein</fullName>
    </submittedName>
</protein>
<keyword evidence="3" id="KW-1185">Reference proteome</keyword>
<organism>
    <name type="scientific">Pediculus humanus subsp. corporis</name>
    <name type="common">Body louse</name>
    <dbReference type="NCBI Taxonomy" id="121224"/>
    <lineage>
        <taxon>Eukaryota</taxon>
        <taxon>Metazoa</taxon>
        <taxon>Ecdysozoa</taxon>
        <taxon>Arthropoda</taxon>
        <taxon>Hexapoda</taxon>
        <taxon>Insecta</taxon>
        <taxon>Pterygota</taxon>
        <taxon>Neoptera</taxon>
        <taxon>Paraneoptera</taxon>
        <taxon>Psocodea</taxon>
        <taxon>Troctomorpha</taxon>
        <taxon>Phthiraptera</taxon>
        <taxon>Anoplura</taxon>
        <taxon>Pediculidae</taxon>
        <taxon>Pediculus</taxon>
    </lineage>
</organism>
<evidence type="ECO:0000313" key="2">
    <source>
        <dbReference type="EnsemblMetazoa" id="PHUM441270-PA"/>
    </source>
</evidence>
<dbReference type="KEGG" id="phu:Phum_PHUM441270"/>
<dbReference type="Proteomes" id="UP000009046">
    <property type="component" value="Unassembled WGS sequence"/>
</dbReference>
<sequence>MNIQNVSIQGLTEHQRTPVLSTGSAHIEFGRRVVETEKRLGNWKMRTLQYYNSILVFSTTSSQRF</sequence>
<proteinExistence type="predicted"/>
<name>E0VU08_PEDHC</name>
<dbReference type="GeneID" id="8230895"/>
<dbReference type="EnsemblMetazoa" id="PHUM441270-RA">
    <property type="protein sequence ID" value="PHUM441270-PA"/>
    <property type="gene ID" value="PHUM441270"/>
</dbReference>
<reference evidence="2" key="3">
    <citation type="submission" date="2021-02" db="UniProtKB">
        <authorList>
            <consortium name="EnsemblMetazoa"/>
        </authorList>
    </citation>
    <scope>IDENTIFICATION</scope>
    <source>
        <strain evidence="2">USDA</strain>
    </source>
</reference>
<evidence type="ECO:0000313" key="3">
    <source>
        <dbReference type="Proteomes" id="UP000009046"/>
    </source>
</evidence>
<dbReference type="RefSeq" id="XP_002429602.1">
    <property type="nucleotide sequence ID" value="XM_002429557.1"/>
</dbReference>
<dbReference type="EMBL" id="DS235777">
    <property type="protein sequence ID" value="EEB16864.1"/>
    <property type="molecule type" value="Genomic_DNA"/>
</dbReference>
<accession>E0VU08</accession>
<dbReference type="HOGENOM" id="CLU_2852364_0_0_1"/>
<dbReference type="InParanoid" id="E0VU08"/>
<evidence type="ECO:0000313" key="1">
    <source>
        <dbReference type="EMBL" id="EEB16864.1"/>
    </source>
</evidence>
<dbReference type="EMBL" id="AAZO01005385">
    <property type="status" value="NOT_ANNOTATED_CDS"/>
    <property type="molecule type" value="Genomic_DNA"/>
</dbReference>
<gene>
    <name evidence="2" type="primary">8230895</name>
    <name evidence="1" type="ORF">Phum_PHUM441270</name>
</gene>
<reference evidence="1" key="2">
    <citation type="submission" date="2007-04" db="EMBL/GenBank/DDBJ databases">
        <title>The genome of the human body louse.</title>
        <authorList>
            <consortium name="The Human Body Louse Genome Consortium"/>
            <person name="Kirkness E."/>
            <person name="Walenz B."/>
            <person name="Hass B."/>
            <person name="Bruggner R."/>
            <person name="Strausberg R."/>
        </authorList>
    </citation>
    <scope>NUCLEOTIDE SEQUENCE</scope>
    <source>
        <strain evidence="1">USDA</strain>
    </source>
</reference>
<dbReference type="CTD" id="8230895"/>
<dbReference type="VEuPathDB" id="VectorBase:PHUM441270"/>
<dbReference type="AlphaFoldDB" id="E0VU08"/>